<evidence type="ECO:0000313" key="2">
    <source>
        <dbReference type="Proteomes" id="UP000321150"/>
    </source>
</evidence>
<comment type="caution">
    <text evidence="1">The sequence shown here is derived from an EMBL/GenBank/DDBJ whole genome shotgun (WGS) entry which is preliminary data.</text>
</comment>
<organism evidence="1 2">
    <name type="scientific">Chryseobacterium lathyri</name>
    <dbReference type="NCBI Taxonomy" id="395933"/>
    <lineage>
        <taxon>Bacteria</taxon>
        <taxon>Pseudomonadati</taxon>
        <taxon>Bacteroidota</taxon>
        <taxon>Flavobacteriia</taxon>
        <taxon>Flavobacteriales</taxon>
        <taxon>Weeksellaceae</taxon>
        <taxon>Chryseobacterium group</taxon>
        <taxon>Chryseobacterium</taxon>
    </lineage>
</organism>
<accession>A0A511Y7X2</accession>
<dbReference type="OrthoDB" id="798594at2"/>
<name>A0A511Y7X2_9FLAO</name>
<reference evidence="1 2" key="1">
    <citation type="submission" date="2019-07" db="EMBL/GenBank/DDBJ databases">
        <title>Whole genome shotgun sequence of Chryseobacterium lathyri NBRC 105250.</title>
        <authorList>
            <person name="Hosoyama A."/>
            <person name="Uohara A."/>
            <person name="Ohji S."/>
            <person name="Ichikawa N."/>
        </authorList>
    </citation>
    <scope>NUCLEOTIDE SEQUENCE [LARGE SCALE GENOMIC DNA]</scope>
    <source>
        <strain evidence="1 2">NBRC 105250</strain>
    </source>
</reference>
<gene>
    <name evidence="1" type="ORF">CLA01_13520</name>
</gene>
<dbReference type="EMBL" id="BJYI01000004">
    <property type="protein sequence ID" value="GEN71280.1"/>
    <property type="molecule type" value="Genomic_DNA"/>
</dbReference>
<dbReference type="Proteomes" id="UP000321150">
    <property type="component" value="Unassembled WGS sequence"/>
</dbReference>
<evidence type="ECO:0000313" key="1">
    <source>
        <dbReference type="EMBL" id="GEN71280.1"/>
    </source>
</evidence>
<dbReference type="RefSeq" id="WP_111959550.1">
    <property type="nucleotide sequence ID" value="NZ_BJYI01000004.1"/>
</dbReference>
<sequence>MKITDLNGFEITVTDLNKAIEQAENFKDLHHVPPVPYDKVRQEYWNDIYNKLLELKSKLDHEQPSR</sequence>
<dbReference type="AlphaFoldDB" id="A0A511Y7X2"/>
<protein>
    <recommendedName>
        <fullName evidence="3">3-isopropylmalate dehydratase</fullName>
    </recommendedName>
</protein>
<evidence type="ECO:0008006" key="3">
    <source>
        <dbReference type="Google" id="ProtNLM"/>
    </source>
</evidence>
<proteinExistence type="predicted"/>